<evidence type="ECO:0000313" key="2">
    <source>
        <dbReference type="Proteomes" id="UP000178869"/>
    </source>
</evidence>
<protein>
    <submittedName>
        <fullName evidence="1">Uncharacterized protein</fullName>
    </submittedName>
</protein>
<gene>
    <name evidence="1" type="ORF">A2828_00145</name>
</gene>
<name>A0A1G2PG51_9BACT</name>
<dbReference type="PROSITE" id="PS51257">
    <property type="entry name" value="PROKAR_LIPOPROTEIN"/>
    <property type="match status" value="1"/>
</dbReference>
<sequence>MPSAVKGEIGMKIHKALVTRTAILVSLLFIAGCSQAPASTSTPLGKMEILLQKAYAIADKVTQETQGLLAVTYAEIPDHGQGRFGVHYNVFVIKRTDLLTPSDIKKVDEFVAEILKLTTQEIIVNEPSITHMGVMVVTPNFWFYGGFKRGPILVFEAPRAALLALGANAIADDWLGAARVSRFDSDNFQP</sequence>
<dbReference type="EMBL" id="MHSR01000005">
    <property type="protein sequence ID" value="OHA47267.1"/>
    <property type="molecule type" value="Genomic_DNA"/>
</dbReference>
<comment type="caution">
    <text evidence="1">The sequence shown here is derived from an EMBL/GenBank/DDBJ whole genome shotgun (WGS) entry which is preliminary data.</text>
</comment>
<accession>A0A1G2PG51</accession>
<dbReference type="AlphaFoldDB" id="A0A1G2PG51"/>
<organism evidence="1 2">
    <name type="scientific">Candidatus Terrybacteria bacterium RIFCSPHIGHO2_01_FULL_43_35</name>
    <dbReference type="NCBI Taxonomy" id="1802361"/>
    <lineage>
        <taxon>Bacteria</taxon>
        <taxon>Candidatus Terryibacteriota</taxon>
    </lineage>
</organism>
<reference evidence="1 2" key="1">
    <citation type="journal article" date="2016" name="Nat. Commun.">
        <title>Thousands of microbial genomes shed light on interconnected biogeochemical processes in an aquifer system.</title>
        <authorList>
            <person name="Anantharaman K."/>
            <person name="Brown C.T."/>
            <person name="Hug L.A."/>
            <person name="Sharon I."/>
            <person name="Castelle C.J."/>
            <person name="Probst A.J."/>
            <person name="Thomas B.C."/>
            <person name="Singh A."/>
            <person name="Wilkins M.J."/>
            <person name="Karaoz U."/>
            <person name="Brodie E.L."/>
            <person name="Williams K.H."/>
            <person name="Hubbard S.S."/>
            <person name="Banfield J.F."/>
        </authorList>
    </citation>
    <scope>NUCLEOTIDE SEQUENCE [LARGE SCALE GENOMIC DNA]</scope>
</reference>
<proteinExistence type="predicted"/>
<dbReference type="Proteomes" id="UP000178869">
    <property type="component" value="Unassembled WGS sequence"/>
</dbReference>
<evidence type="ECO:0000313" key="1">
    <source>
        <dbReference type="EMBL" id="OHA47267.1"/>
    </source>
</evidence>